<feature type="domain" description="MurNAc-LAA" evidence="3">
    <location>
        <begin position="370"/>
        <end position="481"/>
    </location>
</feature>
<dbReference type="InterPro" id="IPR036582">
    <property type="entry name" value="Mao_N_sf"/>
</dbReference>
<accession>A0ABQ1YGP6</accession>
<dbReference type="Proteomes" id="UP000659344">
    <property type="component" value="Unassembled WGS sequence"/>
</dbReference>
<dbReference type="Pfam" id="PF11741">
    <property type="entry name" value="AMIN"/>
    <property type="match status" value="1"/>
</dbReference>
<protein>
    <recommendedName>
        <fullName evidence="3">MurNAc-LAA domain-containing protein</fullName>
    </recommendedName>
</protein>
<evidence type="ECO:0000256" key="1">
    <source>
        <dbReference type="ARBA" id="ARBA00022801"/>
    </source>
</evidence>
<evidence type="ECO:0000313" key="4">
    <source>
        <dbReference type="EMBL" id="GGH24001.1"/>
    </source>
</evidence>
<reference evidence="5" key="1">
    <citation type="journal article" date="2019" name="Int. J. Syst. Evol. Microbiol.">
        <title>The Global Catalogue of Microorganisms (GCM) 10K type strain sequencing project: providing services to taxonomists for standard genome sequencing and annotation.</title>
        <authorList>
            <consortium name="The Broad Institute Genomics Platform"/>
            <consortium name="The Broad Institute Genome Sequencing Center for Infectious Disease"/>
            <person name="Wu L."/>
            <person name="Ma J."/>
        </authorList>
    </citation>
    <scope>NUCLEOTIDE SEQUENCE [LARGE SCALE GENOMIC DNA]</scope>
    <source>
        <strain evidence="5">CGMCC 1.12769</strain>
    </source>
</reference>
<dbReference type="Pfam" id="PF07833">
    <property type="entry name" value="Cu_amine_oxidN1"/>
    <property type="match status" value="1"/>
</dbReference>
<feature type="chain" id="PRO_5046263141" description="MurNAc-LAA domain-containing protein" evidence="2">
    <location>
        <begin position="24"/>
        <end position="486"/>
    </location>
</feature>
<comment type="caution">
    <text evidence="4">The sequence shown here is derived from an EMBL/GenBank/DDBJ whole genome shotgun (WGS) entry which is preliminary data.</text>
</comment>
<organism evidence="4 5">
    <name type="scientific">Paenibacillus segetis</name>
    <dbReference type="NCBI Taxonomy" id="1325360"/>
    <lineage>
        <taxon>Bacteria</taxon>
        <taxon>Bacillati</taxon>
        <taxon>Bacillota</taxon>
        <taxon>Bacilli</taxon>
        <taxon>Bacillales</taxon>
        <taxon>Paenibacillaceae</taxon>
        <taxon>Paenibacillus</taxon>
    </lineage>
</organism>
<keyword evidence="2" id="KW-0732">Signal</keyword>
<dbReference type="Gene3D" id="3.40.630.40">
    <property type="entry name" value="Zn-dependent exopeptidases"/>
    <property type="match status" value="1"/>
</dbReference>
<proteinExistence type="predicted"/>
<dbReference type="SUPFAM" id="SSF55383">
    <property type="entry name" value="Copper amine oxidase, domain N"/>
    <property type="match status" value="1"/>
</dbReference>
<dbReference type="EMBL" id="BMFT01000001">
    <property type="protein sequence ID" value="GGH24001.1"/>
    <property type="molecule type" value="Genomic_DNA"/>
</dbReference>
<dbReference type="Gene3D" id="2.60.40.3500">
    <property type="match status" value="1"/>
</dbReference>
<dbReference type="PANTHER" id="PTHR30404">
    <property type="entry name" value="N-ACETYLMURAMOYL-L-ALANINE AMIDASE"/>
    <property type="match status" value="1"/>
</dbReference>
<evidence type="ECO:0000313" key="5">
    <source>
        <dbReference type="Proteomes" id="UP000659344"/>
    </source>
</evidence>
<keyword evidence="5" id="KW-1185">Reference proteome</keyword>
<dbReference type="Gene3D" id="3.30.457.10">
    <property type="entry name" value="Copper amine oxidase-like, N-terminal domain"/>
    <property type="match status" value="1"/>
</dbReference>
<dbReference type="InterPro" id="IPR002508">
    <property type="entry name" value="MurNAc-LAA_cat"/>
</dbReference>
<evidence type="ECO:0000256" key="2">
    <source>
        <dbReference type="SAM" id="SignalP"/>
    </source>
</evidence>
<dbReference type="InterPro" id="IPR012854">
    <property type="entry name" value="Cu_amine_oxidase-like_N"/>
</dbReference>
<feature type="signal peptide" evidence="2">
    <location>
        <begin position="1"/>
        <end position="23"/>
    </location>
</feature>
<evidence type="ECO:0000259" key="3">
    <source>
        <dbReference type="SMART" id="SM00646"/>
    </source>
</evidence>
<dbReference type="Pfam" id="PF01520">
    <property type="entry name" value="Amidase_3"/>
    <property type="match status" value="1"/>
</dbReference>
<dbReference type="CDD" id="cd02696">
    <property type="entry name" value="MurNAc-LAA"/>
    <property type="match status" value="1"/>
</dbReference>
<dbReference type="PANTHER" id="PTHR30404:SF0">
    <property type="entry name" value="N-ACETYLMURAMOYL-L-ALANINE AMIDASE AMIC"/>
    <property type="match status" value="1"/>
</dbReference>
<gene>
    <name evidence="4" type="ORF">GCM10008013_23480</name>
</gene>
<sequence length="486" mass="52039">MKKFGFFLTLIVFLLAFPSWGHAASTDTHIYLDGLELAQPKEAQAGNVKGSVMVPIRVISEGLGYDVEWEKKSGTVTIKQGDTALLLTLNKATALVGEESVALGVAPYLQNNTTMVPLRFVSQSMGLKVSWDNQAKSAYLYSPEGGTAEEILPGGATSAPNSGNVVTVPDNNSETGIGNGYISETLTHINNVSFLDNKLMIAVDGAVKPNVFTMSGPDRIVVDIPNAAFGDTFALDASNKGELGITDNAGISKVRYSLFSSAPSTIRFVMDLNQSSQYSVTNLNDGMLIIDLSGVTVSPTLPNATIGQKVVVIDAGHGGTDPGTSSPTRLEKDYNLAIALKVEALLKLEPNITVVMNRSDDTTLTLKNRPNIANNIKADIFISIHANSVDDTIKTNPSGTETYYTRDDSIALANVMHKNLVQATGLNDRKVRQKNLLVTRETTMPAVLLESGYLSNAYDESVLFDPIVQDRIAAGIVAGIKEYFGL</sequence>
<dbReference type="SUPFAM" id="SSF53187">
    <property type="entry name" value="Zn-dependent exopeptidases"/>
    <property type="match status" value="1"/>
</dbReference>
<dbReference type="SMART" id="SM00646">
    <property type="entry name" value="Ami_3"/>
    <property type="match status" value="1"/>
</dbReference>
<keyword evidence="1" id="KW-0378">Hydrolase</keyword>
<dbReference type="InterPro" id="IPR050695">
    <property type="entry name" value="N-acetylmuramoyl_amidase_3"/>
</dbReference>
<dbReference type="InterPro" id="IPR021731">
    <property type="entry name" value="AMIN_dom"/>
</dbReference>
<name>A0ABQ1YGP6_9BACL</name>